<feature type="binding site" evidence="10">
    <location>
        <position position="125"/>
    </location>
    <ligand>
        <name>UDP-N-acetyl-alpha-D-glucosamine</name>
        <dbReference type="ChEBI" id="CHEBI:57705"/>
    </ligand>
</feature>
<dbReference type="EC" id="2.4.1.227" evidence="10"/>
<dbReference type="PANTHER" id="PTHR21015">
    <property type="entry name" value="UDP-N-ACETYLGLUCOSAMINE--N-ACETYLMURAMYL-(PENTAPEPTIDE) PYROPHOSPHORYL-UNDECAPRENOL N-ACETYLGLUCOSAMINE TRANSFERASE 1"/>
    <property type="match status" value="1"/>
</dbReference>
<dbReference type="Proteomes" id="UP000244978">
    <property type="component" value="Unassembled WGS sequence"/>
</dbReference>
<dbReference type="InterPro" id="IPR007235">
    <property type="entry name" value="Glyco_trans_28_C"/>
</dbReference>
<evidence type="ECO:0000256" key="3">
    <source>
        <dbReference type="ARBA" id="ARBA00022676"/>
    </source>
</evidence>
<evidence type="ECO:0000256" key="6">
    <source>
        <dbReference type="ARBA" id="ARBA00022984"/>
    </source>
</evidence>
<dbReference type="AlphaFoldDB" id="A0A2U1SY83"/>
<dbReference type="GO" id="GO:0005886">
    <property type="term" value="C:plasma membrane"/>
    <property type="evidence" value="ECO:0007669"/>
    <property type="project" value="UniProtKB-SubCell"/>
</dbReference>
<dbReference type="SUPFAM" id="SSF53756">
    <property type="entry name" value="UDP-Glycosyltransferase/glycogen phosphorylase"/>
    <property type="match status" value="1"/>
</dbReference>
<evidence type="ECO:0000256" key="2">
    <source>
        <dbReference type="ARBA" id="ARBA00022618"/>
    </source>
</evidence>
<dbReference type="HAMAP" id="MF_00033">
    <property type="entry name" value="MurG"/>
    <property type="match status" value="1"/>
</dbReference>
<organism evidence="13 14">
    <name type="scientific">Homoserinimonas hongtaonis</name>
    <dbReference type="NCBI Taxonomy" id="2079791"/>
    <lineage>
        <taxon>Bacteria</taxon>
        <taxon>Bacillati</taxon>
        <taxon>Actinomycetota</taxon>
        <taxon>Actinomycetes</taxon>
        <taxon>Micrococcales</taxon>
        <taxon>Microbacteriaceae</taxon>
        <taxon>Homoserinimonas</taxon>
    </lineage>
</organism>
<feature type="domain" description="Glycosyl transferase family 28 C-terminal" evidence="12">
    <location>
        <begin position="189"/>
        <end position="336"/>
    </location>
</feature>
<dbReference type="GO" id="GO:0071555">
    <property type="term" value="P:cell wall organization"/>
    <property type="evidence" value="ECO:0007669"/>
    <property type="project" value="UniProtKB-KW"/>
</dbReference>
<keyword evidence="4 10" id="KW-0808">Transferase</keyword>
<keyword evidence="7 10" id="KW-0472">Membrane</keyword>
<dbReference type="GO" id="GO:0009252">
    <property type="term" value="P:peptidoglycan biosynthetic process"/>
    <property type="evidence" value="ECO:0007669"/>
    <property type="project" value="UniProtKB-UniRule"/>
</dbReference>
<keyword evidence="2 10" id="KW-0132">Cell division</keyword>
<dbReference type="RefSeq" id="WP_108516239.1">
    <property type="nucleotide sequence ID" value="NZ_CP026951.1"/>
</dbReference>
<dbReference type="Pfam" id="PF03033">
    <property type="entry name" value="Glyco_transf_28"/>
    <property type="match status" value="1"/>
</dbReference>
<comment type="pathway">
    <text evidence="10">Cell wall biogenesis; peptidoglycan biosynthesis.</text>
</comment>
<dbReference type="GO" id="GO:0008360">
    <property type="term" value="P:regulation of cell shape"/>
    <property type="evidence" value="ECO:0007669"/>
    <property type="project" value="UniProtKB-KW"/>
</dbReference>
<name>A0A2U1SY83_9MICO</name>
<comment type="similarity">
    <text evidence="10">Belongs to the glycosyltransferase 28 family. MurG subfamily.</text>
</comment>
<evidence type="ECO:0000259" key="12">
    <source>
        <dbReference type="Pfam" id="PF04101"/>
    </source>
</evidence>
<dbReference type="InterPro" id="IPR006009">
    <property type="entry name" value="GlcNAc_MurG"/>
</dbReference>
<keyword evidence="3 10" id="KW-0328">Glycosyltransferase</keyword>
<evidence type="ECO:0000256" key="5">
    <source>
        <dbReference type="ARBA" id="ARBA00022960"/>
    </source>
</evidence>
<dbReference type="EMBL" id="QEEX01000001">
    <property type="protein sequence ID" value="PWB96566.1"/>
    <property type="molecule type" value="Genomic_DNA"/>
</dbReference>
<evidence type="ECO:0000256" key="9">
    <source>
        <dbReference type="ARBA" id="ARBA00023316"/>
    </source>
</evidence>
<comment type="caution">
    <text evidence="13">The sequence shown here is derived from an EMBL/GenBank/DDBJ whole genome shotgun (WGS) entry which is preliminary data.</text>
</comment>
<comment type="catalytic activity">
    <reaction evidence="10">
        <text>di-trans,octa-cis-undecaprenyl diphospho-N-acetyl-alpha-D-muramoyl-L-alanyl-D-glutamyl-meso-2,6-diaminopimeloyl-D-alanyl-D-alanine + UDP-N-acetyl-alpha-D-glucosamine = di-trans,octa-cis-undecaprenyl diphospho-[N-acetyl-alpha-D-glucosaminyl-(1-&gt;4)]-N-acetyl-alpha-D-muramoyl-L-alanyl-D-glutamyl-meso-2,6-diaminopimeloyl-D-alanyl-D-alanine + UDP + H(+)</text>
        <dbReference type="Rhea" id="RHEA:31227"/>
        <dbReference type="ChEBI" id="CHEBI:15378"/>
        <dbReference type="ChEBI" id="CHEBI:57705"/>
        <dbReference type="ChEBI" id="CHEBI:58223"/>
        <dbReference type="ChEBI" id="CHEBI:61387"/>
        <dbReference type="ChEBI" id="CHEBI:61388"/>
        <dbReference type="EC" id="2.4.1.227"/>
    </reaction>
</comment>
<feature type="domain" description="Glycosyltransferase family 28 N-terminal" evidence="11">
    <location>
        <begin position="5"/>
        <end position="142"/>
    </location>
</feature>
<dbReference type="GO" id="GO:0005975">
    <property type="term" value="P:carbohydrate metabolic process"/>
    <property type="evidence" value="ECO:0007669"/>
    <property type="project" value="InterPro"/>
</dbReference>
<comment type="function">
    <text evidence="10">Cell wall formation. Catalyzes the transfer of a GlcNAc subunit on undecaprenyl-pyrophosphoryl-MurNAc-pentapeptide (lipid intermediate I) to form undecaprenyl-pyrophosphoryl-MurNAc-(pentapeptide)GlcNAc (lipid intermediate II).</text>
</comment>
<feature type="binding site" evidence="10">
    <location>
        <position position="196"/>
    </location>
    <ligand>
        <name>UDP-N-acetyl-alpha-D-glucosamine</name>
        <dbReference type="ChEBI" id="CHEBI:57705"/>
    </ligand>
</feature>
<comment type="subcellular location">
    <subcellularLocation>
        <location evidence="10">Cell membrane</location>
        <topology evidence="10">Peripheral membrane protein</topology>
        <orientation evidence="10">Cytoplasmic side</orientation>
    </subcellularLocation>
</comment>
<feature type="binding site" evidence="10">
    <location>
        <begin position="11"/>
        <end position="13"/>
    </location>
    <ligand>
        <name>UDP-N-acetyl-alpha-D-glucosamine</name>
        <dbReference type="ChEBI" id="CHEBI:57705"/>
    </ligand>
</feature>
<keyword evidence="9 10" id="KW-0961">Cell wall biogenesis/degradation</keyword>
<feature type="binding site" evidence="10">
    <location>
        <position position="289"/>
    </location>
    <ligand>
        <name>UDP-N-acetyl-alpha-D-glucosamine</name>
        <dbReference type="ChEBI" id="CHEBI:57705"/>
    </ligand>
</feature>
<evidence type="ECO:0000313" key="14">
    <source>
        <dbReference type="Proteomes" id="UP000244978"/>
    </source>
</evidence>
<keyword evidence="14" id="KW-1185">Reference proteome</keyword>
<dbReference type="CDD" id="cd03785">
    <property type="entry name" value="GT28_MurG"/>
    <property type="match status" value="1"/>
</dbReference>
<keyword evidence="1 10" id="KW-1003">Cell membrane</keyword>
<reference evidence="14" key="1">
    <citation type="submission" date="2018-04" db="EMBL/GenBank/DDBJ databases">
        <authorList>
            <person name="Liu S."/>
            <person name="Wang Z."/>
            <person name="Li J."/>
        </authorList>
    </citation>
    <scope>NUCLEOTIDE SEQUENCE [LARGE SCALE GENOMIC DNA]</scope>
    <source>
        <strain evidence="14">S1194</strain>
    </source>
</reference>
<keyword evidence="8 10" id="KW-0131">Cell cycle</keyword>
<dbReference type="InterPro" id="IPR004276">
    <property type="entry name" value="GlycoTrans_28_N"/>
</dbReference>
<dbReference type="UniPathway" id="UPA00219"/>
<dbReference type="PANTHER" id="PTHR21015:SF22">
    <property type="entry name" value="GLYCOSYLTRANSFERASE"/>
    <property type="match status" value="1"/>
</dbReference>
<evidence type="ECO:0000256" key="1">
    <source>
        <dbReference type="ARBA" id="ARBA00022475"/>
    </source>
</evidence>
<evidence type="ECO:0000313" key="13">
    <source>
        <dbReference type="EMBL" id="PWB96566.1"/>
    </source>
</evidence>
<accession>A0A2U1SY83</accession>
<dbReference type="Gene3D" id="3.40.50.2000">
    <property type="entry name" value="Glycogen Phosphorylase B"/>
    <property type="match status" value="2"/>
</dbReference>
<keyword evidence="6 10" id="KW-0573">Peptidoglycan synthesis</keyword>
<proteinExistence type="inferred from homology"/>
<dbReference type="GO" id="GO:0050511">
    <property type="term" value="F:undecaprenyldiphospho-muramoylpentapeptide beta-N-acetylglucosaminyltransferase activity"/>
    <property type="evidence" value="ECO:0007669"/>
    <property type="project" value="UniProtKB-UniRule"/>
</dbReference>
<evidence type="ECO:0000259" key="11">
    <source>
        <dbReference type="Pfam" id="PF03033"/>
    </source>
</evidence>
<evidence type="ECO:0000256" key="4">
    <source>
        <dbReference type="ARBA" id="ARBA00022679"/>
    </source>
</evidence>
<dbReference type="KEGG" id="salc:C2138_05810"/>
<gene>
    <name evidence="10" type="primary">murG</name>
    <name evidence="13" type="ORF">DF220_00965</name>
</gene>
<dbReference type="GO" id="GO:0051991">
    <property type="term" value="F:UDP-N-acetyl-D-glucosamine:N-acetylmuramoyl-L-alanyl-D-glutamyl-meso-2,6-diaminopimelyl-D-alanyl-D-alanine-diphosphoundecaprenol 4-beta-N-acetylglucosaminlytransferase activity"/>
    <property type="evidence" value="ECO:0007669"/>
    <property type="project" value="RHEA"/>
</dbReference>
<comment type="caution">
    <text evidence="10">Lacks conserved residue(s) required for the propagation of feature annotation.</text>
</comment>
<evidence type="ECO:0000256" key="10">
    <source>
        <dbReference type="HAMAP-Rule" id="MF_00033"/>
    </source>
</evidence>
<sequence>MTTYLLCGGGTAGHVNPLLAIADRLRSTEPDSTIIVLGTAEGLEARLVPERGYELVTVPKLPFPRRPNRAALSFPGKLSGLVRSIGDVIASRGVDVVVGVGGYVSAPAYVAARRAGVPIALHEANARPGMANRLGAMLTKQVGVAFEGTPLRHSRVVGMPLRDEIEKLDRRSARAQAVDFFGLDPHRHTLLVTGGSLGARVINETVAESAAIILGTGWQILHITGERDVDAVTEPLPHHHVVAYCDRMDLALAVADLAVSRAGAATVSELTGLGIPAVYVPLAIGNGEQRLNARHAVSRGAAILVDNSDFTPGWVRETLVPLMMDQAALVEMAGRAAGIGVLNGTDRMIELVHEAVRIN</sequence>
<dbReference type="GO" id="GO:0051301">
    <property type="term" value="P:cell division"/>
    <property type="evidence" value="ECO:0007669"/>
    <property type="project" value="UniProtKB-KW"/>
</dbReference>
<keyword evidence="5 10" id="KW-0133">Cell shape</keyword>
<dbReference type="OrthoDB" id="9808936at2"/>
<evidence type="ECO:0000256" key="7">
    <source>
        <dbReference type="ARBA" id="ARBA00023136"/>
    </source>
</evidence>
<feature type="binding site" evidence="10">
    <location>
        <position position="162"/>
    </location>
    <ligand>
        <name>UDP-N-acetyl-alpha-D-glucosamine</name>
        <dbReference type="ChEBI" id="CHEBI:57705"/>
    </ligand>
</feature>
<evidence type="ECO:0000256" key="8">
    <source>
        <dbReference type="ARBA" id="ARBA00023306"/>
    </source>
</evidence>
<protein>
    <recommendedName>
        <fullName evidence="10">UDP-N-acetylglucosamine--N-acetylmuramyl-(pentapeptide) pyrophosphoryl-undecaprenol N-acetylglucosamine transferase</fullName>
        <ecNumber evidence="10">2.4.1.227</ecNumber>
    </recommendedName>
    <alternativeName>
        <fullName evidence="10">Undecaprenyl-PP-MurNAc-pentapeptide-UDPGlcNAc GlcNAc transferase</fullName>
    </alternativeName>
</protein>
<dbReference type="Pfam" id="PF04101">
    <property type="entry name" value="Glyco_tran_28_C"/>
    <property type="match status" value="1"/>
</dbReference>